<feature type="compositionally biased region" description="Basic residues" evidence="5">
    <location>
        <begin position="98"/>
        <end position="107"/>
    </location>
</feature>
<dbReference type="InterPro" id="IPR023244">
    <property type="entry name" value="Brefeldin_A-sensitivity_4"/>
</dbReference>
<feature type="transmembrane region" description="Helical" evidence="6">
    <location>
        <begin position="753"/>
        <end position="771"/>
    </location>
</feature>
<feature type="compositionally biased region" description="Basic and acidic residues" evidence="5">
    <location>
        <begin position="64"/>
        <end position="73"/>
    </location>
</feature>
<comment type="caution">
    <text evidence="9">The sequence shown here is derived from an EMBL/GenBank/DDBJ whole genome shotgun (WGS) entry which is preliminary data.</text>
</comment>
<evidence type="ECO:0000256" key="1">
    <source>
        <dbReference type="ARBA" id="ARBA00004141"/>
    </source>
</evidence>
<dbReference type="PRINTS" id="PR02047">
    <property type="entry name" value="BREFELDNASP4"/>
</dbReference>
<feature type="transmembrane region" description="Helical" evidence="6">
    <location>
        <begin position="275"/>
        <end position="301"/>
    </location>
</feature>
<evidence type="ECO:0000256" key="2">
    <source>
        <dbReference type="ARBA" id="ARBA00022692"/>
    </source>
</evidence>
<feature type="region of interest" description="Disordered" evidence="5">
    <location>
        <begin position="49"/>
        <end position="112"/>
    </location>
</feature>
<dbReference type="PANTHER" id="PTHR47804:SF1">
    <property type="entry name" value="DUF2421 DOMAIN-CONTAINING PROTEIN"/>
    <property type="match status" value="1"/>
</dbReference>
<evidence type="ECO:0000259" key="8">
    <source>
        <dbReference type="Pfam" id="PF13515"/>
    </source>
</evidence>
<gene>
    <name evidence="9" type="ORF">GMARGA_LOCUS19591</name>
</gene>
<dbReference type="InterPro" id="IPR018820">
    <property type="entry name" value="BRE4-related_DUF2421"/>
</dbReference>
<feature type="region of interest" description="Disordered" evidence="5">
    <location>
        <begin position="1"/>
        <end position="26"/>
    </location>
</feature>
<feature type="transmembrane region" description="Helical" evidence="6">
    <location>
        <begin position="783"/>
        <end position="806"/>
    </location>
</feature>
<evidence type="ECO:0000313" key="9">
    <source>
        <dbReference type="EMBL" id="CAG8780042.1"/>
    </source>
</evidence>
<accession>A0ABN7VK76</accession>
<sequence>MSKTQEPDNTGTNQFEANASTSITGRSVSFSPDQLLHRNYGSLADHSQSLGREYNESELSQSHDNSRTNKDQNDDSLYSRRGTKIPLKLPLGSSTHPGFRKTPRNRASHPITPGSYSASFASEKAPWNVLRHYNDGFSYDDRYSLYEDITSPNYDDGGSISCVIMDDAEEDTPLLDGYDLDSDSECVNTTKQHYYTNRFSSYCHSAKCWLQDNVLTYQNKNIIKCALAYFLASLFTYIPYLNEFCGFDKSYNSHLVATISVFFDPAKTYGGIYEAVFFAIIGGIFGMSISLGSMLCAVWFNEHDMNILGHIMSVVFWCGGAMFIVAFSKAKLNKPSFSSDEIVKTISSFRLLLKLLTKTFLVDDINYTDKSVQSAIESYRGTFTSLKESLRLAALEVHNGNMQQKLQLYKEVVESLTRLAQHLGGLRSCCGLQWEIIKDKDKVPNHKPGGNDNEEVCDLSILFELIRYVGPHMKSLAFTCKRTLLHIQEQFVEPDKSDTSIAPSFILLKQNLESALELFEKSQTRALTKLYKQKTGKSYFDDRPNEEVFLIYFFVFNLQEFTRELCCLVDLTDNISRIDANEQKRREGRKWWQFWRWFGWVTRDAEKEQTKNKFPENTNNLFDTIQTPKPKTLPQKIAIKLWKSFSWFRQFEVKYAIKAAVSAAILASPAFIDATRDKYIQFRGEWMMVVMVPTVGGTNLMAVYRLLGTILGCALALIIYTLFSNHPVILSLFGFVIALVCFHLMLYTKYNRIGRFGLLTYNLVALYKYNLRNSTDTMPIADIAFYRSIAVCTGIIWGLVVTSYWWPYEARAELRKGLSQLFVNMGWLYKKLVSIYSVESEVQEPSNSNHTPVMIKTRISISTKEFMDMELLLQISLLKLRGLLEQTPNEPRLKGPFPVSTYRQILIGCQNILDKLLSMRIAVTKEEWYSVIRRDFISPIAEERRELVGNVLLYFYVLAAALRLKTPLPAYLPPAERARKQLLTKIRDLPVVRQRVIEGNDEHYIVYYAYVLVMEDVIRELENLGGIMQELYGCMGGDEFNTFFSDENEGTSGEHNDNGDGAGVGNSVENLASLDEQRNSKTADNNN</sequence>
<feature type="transmembrane region" description="Helical" evidence="6">
    <location>
        <begin position="703"/>
        <end position="723"/>
    </location>
</feature>
<keyword evidence="3 6" id="KW-1133">Transmembrane helix</keyword>
<evidence type="ECO:0000256" key="3">
    <source>
        <dbReference type="ARBA" id="ARBA00022989"/>
    </source>
</evidence>
<proteinExistence type="predicted"/>
<feature type="domain" description="DUF2421" evidence="7">
    <location>
        <begin position="807"/>
        <end position="973"/>
    </location>
</feature>
<dbReference type="PANTHER" id="PTHR47804">
    <property type="entry name" value="60S RIBOSOMAL PROTEIN L19"/>
    <property type="match status" value="1"/>
</dbReference>
<dbReference type="EMBL" id="CAJVQB010016469">
    <property type="protein sequence ID" value="CAG8780042.1"/>
    <property type="molecule type" value="Genomic_DNA"/>
</dbReference>
<keyword evidence="2 6" id="KW-0812">Transmembrane</keyword>
<dbReference type="InterPro" id="IPR052430">
    <property type="entry name" value="IVT-Associated"/>
</dbReference>
<evidence type="ECO:0000313" key="10">
    <source>
        <dbReference type="Proteomes" id="UP000789901"/>
    </source>
</evidence>
<feature type="region of interest" description="Disordered" evidence="5">
    <location>
        <begin position="1043"/>
        <end position="1087"/>
    </location>
</feature>
<feature type="domain" description="Integral membrane bound transporter" evidence="8">
    <location>
        <begin position="687"/>
        <end position="801"/>
    </location>
</feature>
<feature type="transmembrane region" description="Helical" evidence="6">
    <location>
        <begin position="729"/>
        <end position="746"/>
    </location>
</feature>
<keyword evidence="10" id="KW-1185">Reference proteome</keyword>
<dbReference type="InterPro" id="IPR049453">
    <property type="entry name" value="Memb_transporter_dom"/>
</dbReference>
<evidence type="ECO:0000256" key="6">
    <source>
        <dbReference type="SAM" id="Phobius"/>
    </source>
</evidence>
<dbReference type="Pfam" id="PF13515">
    <property type="entry name" value="FUSC_2"/>
    <property type="match status" value="1"/>
</dbReference>
<evidence type="ECO:0000256" key="5">
    <source>
        <dbReference type="SAM" id="MobiDB-lite"/>
    </source>
</evidence>
<name>A0ABN7VK76_GIGMA</name>
<dbReference type="Pfam" id="PF10334">
    <property type="entry name" value="BRE4"/>
    <property type="match status" value="1"/>
</dbReference>
<reference evidence="9 10" key="1">
    <citation type="submission" date="2021-06" db="EMBL/GenBank/DDBJ databases">
        <authorList>
            <person name="Kallberg Y."/>
            <person name="Tangrot J."/>
            <person name="Rosling A."/>
        </authorList>
    </citation>
    <scope>NUCLEOTIDE SEQUENCE [LARGE SCALE GENOMIC DNA]</scope>
    <source>
        <strain evidence="9 10">120-4 pot B 10/14</strain>
    </source>
</reference>
<keyword evidence="4 6" id="KW-0472">Membrane</keyword>
<dbReference type="Proteomes" id="UP000789901">
    <property type="component" value="Unassembled WGS sequence"/>
</dbReference>
<comment type="subcellular location">
    <subcellularLocation>
        <location evidence="1">Membrane</location>
        <topology evidence="1">Multi-pass membrane protein</topology>
    </subcellularLocation>
</comment>
<evidence type="ECO:0000256" key="4">
    <source>
        <dbReference type="ARBA" id="ARBA00023136"/>
    </source>
</evidence>
<feature type="transmembrane region" description="Helical" evidence="6">
    <location>
        <begin position="307"/>
        <end position="327"/>
    </location>
</feature>
<protein>
    <submittedName>
        <fullName evidence="9">2359_t:CDS:1</fullName>
    </submittedName>
</protein>
<evidence type="ECO:0000259" key="7">
    <source>
        <dbReference type="Pfam" id="PF10334"/>
    </source>
</evidence>
<organism evidence="9 10">
    <name type="scientific">Gigaspora margarita</name>
    <dbReference type="NCBI Taxonomy" id="4874"/>
    <lineage>
        <taxon>Eukaryota</taxon>
        <taxon>Fungi</taxon>
        <taxon>Fungi incertae sedis</taxon>
        <taxon>Mucoromycota</taxon>
        <taxon>Glomeromycotina</taxon>
        <taxon>Glomeromycetes</taxon>
        <taxon>Diversisporales</taxon>
        <taxon>Gigasporaceae</taxon>
        <taxon>Gigaspora</taxon>
    </lineage>
</organism>